<organism evidence="1 2">
    <name type="scientific">Enterovirga aerilata</name>
    <dbReference type="NCBI Taxonomy" id="2730920"/>
    <lineage>
        <taxon>Bacteria</taxon>
        <taxon>Pseudomonadati</taxon>
        <taxon>Pseudomonadota</taxon>
        <taxon>Alphaproteobacteria</taxon>
        <taxon>Hyphomicrobiales</taxon>
        <taxon>Methylobacteriaceae</taxon>
        <taxon>Enterovirga</taxon>
    </lineage>
</organism>
<dbReference type="PANTHER" id="PTHR36452">
    <property type="entry name" value="CHROMOSOME 12, WHOLE GENOME SHOTGUN SEQUENCE"/>
    <property type="match status" value="1"/>
</dbReference>
<gene>
    <name evidence="1" type="ORF">HJG44_18320</name>
</gene>
<dbReference type="Pfam" id="PF09365">
    <property type="entry name" value="DUF2461"/>
    <property type="match status" value="1"/>
</dbReference>
<evidence type="ECO:0000313" key="1">
    <source>
        <dbReference type="EMBL" id="NNM74317.1"/>
    </source>
</evidence>
<comment type="caution">
    <text evidence="1">The sequence shown here is derived from an EMBL/GenBank/DDBJ whole genome shotgun (WGS) entry which is preliminary data.</text>
</comment>
<dbReference type="NCBIfam" id="TIGR02453">
    <property type="entry name" value="TIGR02453 family protein"/>
    <property type="match status" value="1"/>
</dbReference>
<evidence type="ECO:0000313" key="2">
    <source>
        <dbReference type="Proteomes" id="UP000564885"/>
    </source>
</evidence>
<dbReference type="Proteomes" id="UP000564885">
    <property type="component" value="Unassembled WGS sequence"/>
</dbReference>
<reference evidence="1 2" key="1">
    <citation type="submission" date="2020-04" db="EMBL/GenBank/DDBJ databases">
        <title>Enterovirga sp. isolate from soil.</title>
        <authorList>
            <person name="Chea S."/>
            <person name="Kim D.-U."/>
        </authorList>
    </citation>
    <scope>NUCLEOTIDE SEQUENCE [LARGE SCALE GENOMIC DNA]</scope>
    <source>
        <strain evidence="1 2">DB1703</strain>
    </source>
</reference>
<dbReference type="PANTHER" id="PTHR36452:SF1">
    <property type="entry name" value="DUF2461 DOMAIN-CONTAINING PROTEIN"/>
    <property type="match status" value="1"/>
</dbReference>
<sequence>MSKSTLPPRSAAFPGFGPRALGFLKALAFHQDKTWFEENRGLYESELKTPLQALVESLTGEFERIGLPLRGDGRSIFRLHRDTRFSKDKRPYKTNAGAVLSRDGTKRSQGLLYIHIDPEGCFAAAGFWRPEPEEVLALRRGIVGKPDAFRATVAKLGKSNLVLGDPLSRPPKGFEDCAEEDLAAAVKMRNLLVRRPIAPTAIHSPDLARQLVAFAQDAEPLLRFGWAALDTHRPA</sequence>
<accession>A0A849IEB8</accession>
<proteinExistence type="predicted"/>
<dbReference type="PIRSF" id="PIRSF028451">
    <property type="entry name" value="UCP028451"/>
    <property type="match status" value="1"/>
</dbReference>
<dbReference type="EMBL" id="JABEPP010000005">
    <property type="protein sequence ID" value="NNM74317.1"/>
    <property type="molecule type" value="Genomic_DNA"/>
</dbReference>
<name>A0A849IEB8_9HYPH</name>
<dbReference type="InterPro" id="IPR012808">
    <property type="entry name" value="CHP02453"/>
</dbReference>
<dbReference type="InterPro" id="IPR015996">
    <property type="entry name" value="UCP028451"/>
</dbReference>
<protein>
    <submittedName>
        <fullName evidence="1">TIGR02453 family protein</fullName>
    </submittedName>
</protein>
<dbReference type="RefSeq" id="WP_171219762.1">
    <property type="nucleotide sequence ID" value="NZ_JABEPP010000005.1"/>
</dbReference>
<keyword evidence="2" id="KW-1185">Reference proteome</keyword>
<dbReference type="AlphaFoldDB" id="A0A849IEB8"/>